<accession>A0A7C3J649</accession>
<feature type="binding site" evidence="6">
    <location>
        <position position="59"/>
    </location>
    <ligand>
        <name>Zn(2+)</name>
        <dbReference type="ChEBI" id="CHEBI:29105"/>
        <label>1</label>
    </ligand>
</feature>
<keyword evidence="4 6" id="KW-0378">Hydrolase</keyword>
<name>A0A7C3J649_UNCW3</name>
<evidence type="ECO:0000256" key="3">
    <source>
        <dbReference type="ARBA" id="ARBA00022723"/>
    </source>
</evidence>
<organism evidence="8">
    <name type="scientific">candidate division WOR-3 bacterium</name>
    <dbReference type="NCBI Taxonomy" id="2052148"/>
    <lineage>
        <taxon>Bacteria</taxon>
        <taxon>Bacteria division WOR-3</taxon>
    </lineage>
</organism>
<protein>
    <recommendedName>
        <fullName evidence="6">Dihydroorotase</fullName>
        <shortName evidence="6">DHOase</shortName>
        <ecNumber evidence="6">3.5.2.3</ecNumber>
    </recommendedName>
</protein>
<comment type="function">
    <text evidence="1 6">Catalyzes the reversible cyclization of carbamoyl aspartate to dihydroorotate.</text>
</comment>
<dbReference type="GO" id="GO:0008270">
    <property type="term" value="F:zinc ion binding"/>
    <property type="evidence" value="ECO:0007669"/>
    <property type="project" value="UniProtKB-UniRule"/>
</dbReference>
<dbReference type="InterPro" id="IPR032466">
    <property type="entry name" value="Metal_Hydrolase"/>
</dbReference>
<dbReference type="GO" id="GO:0044205">
    <property type="term" value="P:'de novo' UMP biosynthetic process"/>
    <property type="evidence" value="ECO:0007669"/>
    <property type="project" value="UniProtKB-UniRule"/>
</dbReference>
<feature type="binding site" evidence="6">
    <location>
        <position position="306"/>
    </location>
    <ligand>
        <name>substrate</name>
    </ligand>
</feature>
<dbReference type="InterPro" id="IPR024403">
    <property type="entry name" value="DHOase_cat"/>
</dbReference>
<dbReference type="AlphaFoldDB" id="A0A7C3J649"/>
<dbReference type="HAMAP" id="MF_00220_B">
    <property type="entry name" value="PyrC_classI_B"/>
    <property type="match status" value="1"/>
</dbReference>
<dbReference type="PANTHER" id="PTHR43668:SF2">
    <property type="entry name" value="ALLANTOINASE"/>
    <property type="match status" value="1"/>
</dbReference>
<feature type="active site" evidence="6">
    <location>
        <position position="302"/>
    </location>
</feature>
<dbReference type="Pfam" id="PF12890">
    <property type="entry name" value="DHOase"/>
    <property type="match status" value="1"/>
</dbReference>
<proteinExistence type="inferred from homology"/>
<evidence type="ECO:0000256" key="4">
    <source>
        <dbReference type="ARBA" id="ARBA00022801"/>
    </source>
</evidence>
<dbReference type="PROSITE" id="PS00483">
    <property type="entry name" value="DIHYDROOROTASE_2"/>
    <property type="match status" value="1"/>
</dbReference>
<dbReference type="InterPro" id="IPR011059">
    <property type="entry name" value="Metal-dep_hydrolase_composite"/>
</dbReference>
<evidence type="ECO:0000256" key="5">
    <source>
        <dbReference type="ARBA" id="ARBA00022975"/>
    </source>
</evidence>
<comment type="catalytic activity">
    <reaction evidence="6">
        <text>(S)-dihydroorotate + H2O = N-carbamoyl-L-aspartate + H(+)</text>
        <dbReference type="Rhea" id="RHEA:24296"/>
        <dbReference type="ChEBI" id="CHEBI:15377"/>
        <dbReference type="ChEBI" id="CHEBI:15378"/>
        <dbReference type="ChEBI" id="CHEBI:30864"/>
        <dbReference type="ChEBI" id="CHEBI:32814"/>
        <dbReference type="EC" id="3.5.2.3"/>
    </reaction>
</comment>
<dbReference type="InterPro" id="IPR050138">
    <property type="entry name" value="DHOase/Allantoinase_Hydrolase"/>
</dbReference>
<evidence type="ECO:0000259" key="7">
    <source>
        <dbReference type="Pfam" id="PF12890"/>
    </source>
</evidence>
<dbReference type="SUPFAM" id="SSF51338">
    <property type="entry name" value="Composite domain of metallo-dependent hydrolases"/>
    <property type="match status" value="1"/>
</dbReference>
<feature type="binding site" evidence="6">
    <location>
        <position position="149"/>
    </location>
    <ligand>
        <name>Zn(2+)</name>
        <dbReference type="ChEBI" id="CHEBI:29105"/>
        <label>1</label>
    </ligand>
</feature>
<feature type="binding site" evidence="6">
    <location>
        <begin position="320"/>
        <end position="321"/>
    </location>
    <ligand>
        <name>substrate</name>
    </ligand>
</feature>
<evidence type="ECO:0000256" key="1">
    <source>
        <dbReference type="ARBA" id="ARBA00002368"/>
    </source>
</evidence>
<gene>
    <name evidence="6" type="primary">pyrC</name>
    <name evidence="8" type="ORF">ENS15_03775</name>
</gene>
<dbReference type="InterPro" id="IPR002195">
    <property type="entry name" value="Dihydroorotase_CS"/>
</dbReference>
<comment type="pathway">
    <text evidence="6">Pyrimidine metabolism; UMP biosynthesis via de novo pathway; (S)-dihydroorotate from bicarbonate: step 3/3.</text>
</comment>
<comment type="caution">
    <text evidence="8">The sequence shown here is derived from an EMBL/GenBank/DDBJ whole genome shotgun (WGS) entry which is preliminary data.</text>
</comment>
<dbReference type="Gene3D" id="3.20.20.140">
    <property type="entry name" value="Metal-dependent hydrolases"/>
    <property type="match status" value="1"/>
</dbReference>
<dbReference type="PANTHER" id="PTHR43668">
    <property type="entry name" value="ALLANTOINASE"/>
    <property type="match status" value="1"/>
</dbReference>
<dbReference type="GO" id="GO:0006145">
    <property type="term" value="P:purine nucleobase catabolic process"/>
    <property type="evidence" value="ECO:0007669"/>
    <property type="project" value="TreeGrafter"/>
</dbReference>
<feature type="binding site" evidence="6">
    <location>
        <position position="91"/>
    </location>
    <ligand>
        <name>substrate</name>
    </ligand>
</feature>
<dbReference type="GO" id="GO:0004151">
    <property type="term" value="F:dihydroorotase activity"/>
    <property type="evidence" value="ECO:0007669"/>
    <property type="project" value="UniProtKB-UniRule"/>
</dbReference>
<evidence type="ECO:0000313" key="8">
    <source>
        <dbReference type="EMBL" id="HFK23751.1"/>
    </source>
</evidence>
<comment type="cofactor">
    <cofactor evidence="6">
        <name>Zn(2+)</name>
        <dbReference type="ChEBI" id="CHEBI:29105"/>
    </cofactor>
    <text evidence="6">Binds 2 Zn(2+) ions per subunit.</text>
</comment>
<dbReference type="InterPro" id="IPR004722">
    <property type="entry name" value="DHOase"/>
</dbReference>
<dbReference type="GO" id="GO:0005737">
    <property type="term" value="C:cytoplasm"/>
    <property type="evidence" value="ECO:0007669"/>
    <property type="project" value="TreeGrafter"/>
</dbReference>
<feature type="binding site" evidence="6">
    <location>
        <position position="229"/>
    </location>
    <ligand>
        <name>Zn(2+)</name>
        <dbReference type="ChEBI" id="CHEBI:29105"/>
        <label>2</label>
    </ligand>
</feature>
<comment type="similarity">
    <text evidence="2 6">Belongs to the metallo-dependent hydrolases superfamily. DHOase family. Class I DHOase subfamily.</text>
</comment>
<dbReference type="Gene3D" id="2.30.40.10">
    <property type="entry name" value="Urease, subunit C, domain 1"/>
    <property type="match status" value="1"/>
</dbReference>
<feature type="domain" description="Dihydroorotase catalytic" evidence="7">
    <location>
        <begin position="46"/>
        <end position="234"/>
    </location>
</feature>
<dbReference type="GO" id="GO:0004038">
    <property type="term" value="F:allantoinase activity"/>
    <property type="evidence" value="ECO:0007669"/>
    <property type="project" value="TreeGrafter"/>
</dbReference>
<dbReference type="EC" id="3.5.2.3" evidence="6"/>
<comment type="caution">
    <text evidence="6">Lacks conserved residue(s) required for the propagation of feature annotation.</text>
</comment>
<feature type="binding site" evidence="6">
    <location>
        <begin position="59"/>
        <end position="61"/>
    </location>
    <ligand>
        <name>substrate</name>
    </ligand>
</feature>
<feature type="binding site" evidence="6">
    <location>
        <position position="149"/>
    </location>
    <ligand>
        <name>Zn(2+)</name>
        <dbReference type="ChEBI" id="CHEBI:29105"/>
        <label>2</label>
    </ligand>
</feature>
<feature type="binding site" evidence="6">
    <location>
        <position position="176"/>
    </location>
    <ligand>
        <name>Zn(2+)</name>
        <dbReference type="ChEBI" id="CHEBI:29105"/>
        <label>2</label>
    </ligand>
</feature>
<feature type="binding site" evidence="6">
    <location>
        <position position="302"/>
    </location>
    <ligand>
        <name>Zn(2+)</name>
        <dbReference type="ChEBI" id="CHEBI:29105"/>
        <label>1</label>
    </ligand>
</feature>
<feature type="binding site" evidence="6">
    <location>
        <position position="57"/>
    </location>
    <ligand>
        <name>Zn(2+)</name>
        <dbReference type="ChEBI" id="CHEBI:29105"/>
        <label>1</label>
    </ligand>
</feature>
<keyword evidence="3 6" id="KW-0479">Metal-binding</keyword>
<sequence length="422" mass="47593">MNNLILKNCNIVNFDKIEKNKTVVIKNGVITSIENSYKGEGIDLKGKYLLPSFVDLHSHLREPGEEFKEDIFTGCEAALSGGYTSIVIMPNTKPPIDNPQSITYLKKRELEFGRIEIYPLGALTKNMESVEITEMYDMLKAGAKGFSDDGTGTKNSRVFLNALRYISRFDSFVSVHCEDKNLSEGGQINESDVSIKTGLSGIPFIEEDITVYRNLKIATYLNTGLHIAHISTKDTLSLIKDFKKKNKKITCEVTPHHLIFDESVHFNYDTNFKVKPSLKSKKDVDSLIKGINDGSIDAIATDHAPHQIYEKEVEFIYAPFGIIGFETSFSSLYTNLVLKNKTDIKTLVKLLSYNPAKILNIDERYIKTGNFANLIVVDLEKEVTVDRNFIKSKSINTPFLNKKLFGSIDMTILKGKIVFRRD</sequence>
<reference evidence="8" key="1">
    <citation type="journal article" date="2020" name="mSystems">
        <title>Genome- and Community-Level Interaction Insights into Carbon Utilization and Element Cycling Functions of Hydrothermarchaeota in Hydrothermal Sediment.</title>
        <authorList>
            <person name="Zhou Z."/>
            <person name="Liu Y."/>
            <person name="Xu W."/>
            <person name="Pan J."/>
            <person name="Luo Z.H."/>
            <person name="Li M."/>
        </authorList>
    </citation>
    <scope>NUCLEOTIDE SEQUENCE [LARGE SCALE GENOMIC DNA]</scope>
    <source>
        <strain evidence="8">SpSt-464</strain>
    </source>
</reference>
<evidence type="ECO:0000256" key="6">
    <source>
        <dbReference type="HAMAP-Rule" id="MF_00220"/>
    </source>
</evidence>
<dbReference type="CDD" id="cd01317">
    <property type="entry name" value="DHOase_IIa"/>
    <property type="match status" value="1"/>
</dbReference>
<keyword evidence="5 6" id="KW-0665">Pyrimidine biosynthesis</keyword>
<evidence type="ECO:0000256" key="2">
    <source>
        <dbReference type="ARBA" id="ARBA00010286"/>
    </source>
</evidence>
<dbReference type="SUPFAM" id="SSF51556">
    <property type="entry name" value="Metallo-dependent hydrolases"/>
    <property type="match status" value="1"/>
</dbReference>
<dbReference type="NCBIfam" id="TIGR00857">
    <property type="entry name" value="pyrC_multi"/>
    <property type="match status" value="1"/>
</dbReference>
<keyword evidence="6" id="KW-0862">Zinc</keyword>
<dbReference type="EMBL" id="DSTT01000005">
    <property type="protein sequence ID" value="HFK23751.1"/>
    <property type="molecule type" value="Genomic_DNA"/>
</dbReference>
<dbReference type="UniPathway" id="UPA00070">
    <property type="reaction ID" value="UER00117"/>
</dbReference>